<proteinExistence type="predicted"/>
<reference evidence="2" key="1">
    <citation type="journal article" date="2022" name="Int. J. Mol. Sci.">
        <title>Draft Genome of Tanacetum Coccineum: Genomic Comparison of Closely Related Tanacetum-Family Plants.</title>
        <authorList>
            <person name="Yamashiro T."/>
            <person name="Shiraishi A."/>
            <person name="Nakayama K."/>
            <person name="Satake H."/>
        </authorList>
    </citation>
    <scope>NUCLEOTIDE SEQUENCE</scope>
</reference>
<dbReference type="EMBL" id="BQNB010013115">
    <property type="protein sequence ID" value="GJT12032.1"/>
    <property type="molecule type" value="Genomic_DNA"/>
</dbReference>
<accession>A0ABQ5BD66</accession>
<keyword evidence="3" id="KW-1185">Reference proteome</keyword>
<evidence type="ECO:0000256" key="1">
    <source>
        <dbReference type="SAM" id="MobiDB-lite"/>
    </source>
</evidence>
<gene>
    <name evidence="2" type="ORF">Tco_0859074</name>
</gene>
<sequence>MISKISNAISVARELIMIKLFYRDDCKPTRVLPNKKSKTVNQEPQSKTDLEQLITKFLDGQRVANMFIKNNVNDKIIKMKQNEKNFQTIFKNMERKIDEWLKSQDVSSERTDRADPPPPQAHTEQVNVVFTVSEKSDDPSKIQNDPPPPIFVNNKIEKDQPIKTSKRGYYVVKIKEYPFFEFNKTGGAWIGGGILYLAM</sequence>
<name>A0ABQ5BD66_9ASTR</name>
<comment type="caution">
    <text evidence="2">The sequence shown here is derived from an EMBL/GenBank/DDBJ whole genome shotgun (WGS) entry which is preliminary data.</text>
</comment>
<organism evidence="2 3">
    <name type="scientific">Tanacetum coccineum</name>
    <dbReference type="NCBI Taxonomy" id="301880"/>
    <lineage>
        <taxon>Eukaryota</taxon>
        <taxon>Viridiplantae</taxon>
        <taxon>Streptophyta</taxon>
        <taxon>Embryophyta</taxon>
        <taxon>Tracheophyta</taxon>
        <taxon>Spermatophyta</taxon>
        <taxon>Magnoliopsida</taxon>
        <taxon>eudicotyledons</taxon>
        <taxon>Gunneridae</taxon>
        <taxon>Pentapetalae</taxon>
        <taxon>asterids</taxon>
        <taxon>campanulids</taxon>
        <taxon>Asterales</taxon>
        <taxon>Asteraceae</taxon>
        <taxon>Asteroideae</taxon>
        <taxon>Anthemideae</taxon>
        <taxon>Anthemidinae</taxon>
        <taxon>Tanacetum</taxon>
    </lineage>
</organism>
<evidence type="ECO:0000313" key="2">
    <source>
        <dbReference type="EMBL" id="GJT12032.1"/>
    </source>
</evidence>
<reference evidence="2" key="2">
    <citation type="submission" date="2022-01" db="EMBL/GenBank/DDBJ databases">
        <authorList>
            <person name="Yamashiro T."/>
            <person name="Shiraishi A."/>
            <person name="Satake H."/>
            <person name="Nakayama K."/>
        </authorList>
    </citation>
    <scope>NUCLEOTIDE SEQUENCE</scope>
</reference>
<feature type="region of interest" description="Disordered" evidence="1">
    <location>
        <begin position="103"/>
        <end position="122"/>
    </location>
</feature>
<feature type="compositionally biased region" description="Basic and acidic residues" evidence="1">
    <location>
        <begin position="103"/>
        <end position="115"/>
    </location>
</feature>
<dbReference type="Proteomes" id="UP001151760">
    <property type="component" value="Unassembled WGS sequence"/>
</dbReference>
<evidence type="ECO:0000313" key="3">
    <source>
        <dbReference type="Proteomes" id="UP001151760"/>
    </source>
</evidence>
<protein>
    <submittedName>
        <fullName evidence="2">Uncharacterized protein</fullName>
    </submittedName>
</protein>